<accession>A0A5C3NDZ9</accession>
<dbReference type="SUPFAM" id="SSF51556">
    <property type="entry name" value="Metallo-dependent hydrolases"/>
    <property type="match status" value="1"/>
</dbReference>
<evidence type="ECO:0000313" key="1">
    <source>
        <dbReference type="EMBL" id="TFK55107.1"/>
    </source>
</evidence>
<dbReference type="Gene3D" id="3.20.20.140">
    <property type="entry name" value="Metal-dependent hydrolases"/>
    <property type="match status" value="1"/>
</dbReference>
<dbReference type="Proteomes" id="UP000305948">
    <property type="component" value="Unassembled WGS sequence"/>
</dbReference>
<keyword evidence="2" id="KW-1185">Reference proteome</keyword>
<dbReference type="GO" id="GO:0016814">
    <property type="term" value="F:hydrolase activity, acting on carbon-nitrogen (but not peptide) bonds, in cyclic amidines"/>
    <property type="evidence" value="ECO:0007669"/>
    <property type="project" value="TreeGrafter"/>
</dbReference>
<reference evidence="1 2" key="1">
    <citation type="journal article" date="2019" name="Nat. Ecol. Evol.">
        <title>Megaphylogeny resolves global patterns of mushroom evolution.</title>
        <authorList>
            <person name="Varga T."/>
            <person name="Krizsan K."/>
            <person name="Foldi C."/>
            <person name="Dima B."/>
            <person name="Sanchez-Garcia M."/>
            <person name="Sanchez-Ramirez S."/>
            <person name="Szollosi G.J."/>
            <person name="Szarkandi J.G."/>
            <person name="Papp V."/>
            <person name="Albert L."/>
            <person name="Andreopoulos W."/>
            <person name="Angelini C."/>
            <person name="Antonin V."/>
            <person name="Barry K.W."/>
            <person name="Bougher N.L."/>
            <person name="Buchanan P."/>
            <person name="Buyck B."/>
            <person name="Bense V."/>
            <person name="Catcheside P."/>
            <person name="Chovatia M."/>
            <person name="Cooper J."/>
            <person name="Damon W."/>
            <person name="Desjardin D."/>
            <person name="Finy P."/>
            <person name="Geml J."/>
            <person name="Haridas S."/>
            <person name="Hughes K."/>
            <person name="Justo A."/>
            <person name="Karasinski D."/>
            <person name="Kautmanova I."/>
            <person name="Kiss B."/>
            <person name="Kocsube S."/>
            <person name="Kotiranta H."/>
            <person name="LaButti K.M."/>
            <person name="Lechner B.E."/>
            <person name="Liimatainen K."/>
            <person name="Lipzen A."/>
            <person name="Lukacs Z."/>
            <person name="Mihaltcheva S."/>
            <person name="Morgado L.N."/>
            <person name="Niskanen T."/>
            <person name="Noordeloos M.E."/>
            <person name="Ohm R.A."/>
            <person name="Ortiz-Santana B."/>
            <person name="Ovrebo C."/>
            <person name="Racz N."/>
            <person name="Riley R."/>
            <person name="Savchenko A."/>
            <person name="Shiryaev A."/>
            <person name="Soop K."/>
            <person name="Spirin V."/>
            <person name="Szebenyi C."/>
            <person name="Tomsovsky M."/>
            <person name="Tulloss R.E."/>
            <person name="Uehling J."/>
            <person name="Grigoriev I.V."/>
            <person name="Vagvolgyi C."/>
            <person name="Papp T."/>
            <person name="Martin F.M."/>
            <person name="Miettinen O."/>
            <person name="Hibbett D.S."/>
            <person name="Nagy L.G."/>
        </authorList>
    </citation>
    <scope>NUCLEOTIDE SEQUENCE [LARGE SCALE GENOMIC DNA]</scope>
    <source>
        <strain evidence="1 2">OMC1185</strain>
    </source>
</reference>
<dbReference type="OrthoDB" id="10266980at2759"/>
<dbReference type="InterPro" id="IPR032466">
    <property type="entry name" value="Metal_Hydrolase"/>
</dbReference>
<name>A0A5C3NDZ9_9AGAM</name>
<dbReference type="PANTHER" id="PTHR32027">
    <property type="entry name" value="CYTOSINE DEAMINASE"/>
    <property type="match status" value="1"/>
</dbReference>
<dbReference type="AlphaFoldDB" id="A0A5C3NDZ9"/>
<gene>
    <name evidence="1" type="ORF">OE88DRAFT_1653757</name>
</gene>
<dbReference type="EMBL" id="ML213505">
    <property type="protein sequence ID" value="TFK55107.1"/>
    <property type="molecule type" value="Genomic_DNA"/>
</dbReference>
<dbReference type="PANTHER" id="PTHR32027:SF0">
    <property type="entry name" value="CYTOSINE DEAMINASE"/>
    <property type="match status" value="1"/>
</dbReference>
<sequence>MLDTLLVFAQDALYLPEEDEPSDNYALLEKAAAMDGVSAIGSAPYVEPSSEQARKNILHILDLAEVHNLHVDFHLDYNADPSSEPLIYFLVNELHARSWADRVRKGLRAHVTIGHATRLSFFSSTEWEQLVSLIGDLPISLVALPQSDLYMMRGSGNVPPGQGPGRYTLHVPQLKRRFGLHIAMSVNNVDNAFMPQGSVDPLSLCPLGIAAYQAGTTADCISLLEAVTCGSKRAIGRMNEPQSLALAIGDPADFVLLHGNHSARSAAMNPGWERTTIKGGVVVASRRASIWTLD</sequence>
<proteinExistence type="predicted"/>
<organism evidence="1 2">
    <name type="scientific">Heliocybe sulcata</name>
    <dbReference type="NCBI Taxonomy" id="5364"/>
    <lineage>
        <taxon>Eukaryota</taxon>
        <taxon>Fungi</taxon>
        <taxon>Dikarya</taxon>
        <taxon>Basidiomycota</taxon>
        <taxon>Agaricomycotina</taxon>
        <taxon>Agaricomycetes</taxon>
        <taxon>Gloeophyllales</taxon>
        <taxon>Gloeophyllaceae</taxon>
        <taxon>Heliocybe</taxon>
    </lineage>
</organism>
<protein>
    <submittedName>
        <fullName evidence="1">Metallo-dependent hydrolase</fullName>
    </submittedName>
</protein>
<dbReference type="STRING" id="5364.A0A5C3NDZ9"/>
<evidence type="ECO:0000313" key="2">
    <source>
        <dbReference type="Proteomes" id="UP000305948"/>
    </source>
</evidence>
<dbReference type="InterPro" id="IPR052349">
    <property type="entry name" value="Metallo-hydrolase_Enzymes"/>
</dbReference>
<keyword evidence="1" id="KW-0378">Hydrolase</keyword>